<evidence type="ECO:0000256" key="1">
    <source>
        <dbReference type="SAM" id="MobiDB-lite"/>
    </source>
</evidence>
<dbReference type="RefSeq" id="WP_166189855.1">
    <property type="nucleotide sequence ID" value="NZ_CP049811.1"/>
</dbReference>
<proteinExistence type="predicted"/>
<organism evidence="2 3">
    <name type="scientific">Pontivivens nitratireducens</name>
    <dbReference type="NCBI Taxonomy" id="2758038"/>
    <lineage>
        <taxon>Bacteria</taxon>
        <taxon>Pseudomonadati</taxon>
        <taxon>Pseudomonadota</taxon>
        <taxon>Alphaproteobacteria</taxon>
        <taxon>Rhodobacterales</taxon>
        <taxon>Paracoccaceae</taxon>
        <taxon>Pontivivens</taxon>
    </lineage>
</organism>
<evidence type="ECO:0000313" key="2">
    <source>
        <dbReference type="EMBL" id="QIK40412.1"/>
    </source>
</evidence>
<dbReference type="Proteomes" id="UP000500791">
    <property type="component" value="Chromosome"/>
</dbReference>
<keyword evidence="3" id="KW-1185">Reference proteome</keyword>
<dbReference type="AlphaFoldDB" id="A0A6G7VKE5"/>
<sequence length="64" mass="6759">MSDFSQKTSLARAGAPDLTAGHDPDGTLPDFLQSTPDGLRCVECGAIAEDVEHLTHKDDCPYAA</sequence>
<feature type="region of interest" description="Disordered" evidence="1">
    <location>
        <begin position="1"/>
        <end position="32"/>
    </location>
</feature>
<accession>A0A6G7VKE5</accession>
<dbReference type="EMBL" id="CP049811">
    <property type="protein sequence ID" value="QIK40412.1"/>
    <property type="molecule type" value="Genomic_DNA"/>
</dbReference>
<name>A0A6G7VKE5_9RHOB</name>
<evidence type="ECO:0000313" key="3">
    <source>
        <dbReference type="Proteomes" id="UP000500791"/>
    </source>
</evidence>
<gene>
    <name evidence="2" type="ORF">G8E03_06290</name>
</gene>
<reference evidence="2 3" key="1">
    <citation type="submission" date="2020-03" db="EMBL/GenBank/DDBJ databases">
        <title>Complete genome sequence of Monaibacterium sp. ALG8 with diverse plasmids.</title>
        <authorList>
            <person name="Sun C."/>
        </authorList>
    </citation>
    <scope>NUCLEOTIDE SEQUENCE [LARGE SCALE GENOMIC DNA]</scope>
    <source>
        <strain evidence="2 3">ALG8</strain>
    </source>
</reference>
<dbReference type="KEGG" id="mon:G8E03_06290"/>
<protein>
    <submittedName>
        <fullName evidence="2">Uncharacterized protein</fullName>
    </submittedName>
</protein>